<dbReference type="PANTHER" id="PTHR42756">
    <property type="entry name" value="TRANSCRIPTIONAL REGULATOR, MARR"/>
    <property type="match status" value="1"/>
</dbReference>
<keyword evidence="3" id="KW-0804">Transcription</keyword>
<dbReference type="PANTHER" id="PTHR42756:SF1">
    <property type="entry name" value="TRANSCRIPTIONAL REPRESSOR OF EMRAB OPERON"/>
    <property type="match status" value="1"/>
</dbReference>
<evidence type="ECO:0000313" key="6">
    <source>
        <dbReference type="Proteomes" id="UP000632222"/>
    </source>
</evidence>
<dbReference type="PROSITE" id="PS50995">
    <property type="entry name" value="HTH_MARR_2"/>
    <property type="match status" value="1"/>
</dbReference>
<evidence type="ECO:0000313" key="5">
    <source>
        <dbReference type="EMBL" id="GGJ38017.1"/>
    </source>
</evidence>
<dbReference type="Pfam" id="PF01047">
    <property type="entry name" value="MarR"/>
    <property type="match status" value="1"/>
</dbReference>
<keyword evidence="2" id="KW-0238">DNA-binding</keyword>
<evidence type="ECO:0000259" key="4">
    <source>
        <dbReference type="PROSITE" id="PS50995"/>
    </source>
</evidence>
<dbReference type="InterPro" id="IPR000835">
    <property type="entry name" value="HTH_MarR-typ"/>
</dbReference>
<sequence length="158" mass="17985">MEHPIEQIEAQWKARHPELPLEEILTLIVLHRASHKLMKEHDQFLSSFGLNHAAADVLLSLYRSAPAEGLTLAKLASVMAVTPPAMTARIDKLLDSGWIAKDLDPEDRRVFKIRLTEEGTQLVQKMFPLHIQDKQKVFEGFSAEELSVLRKLLTRLTE</sequence>
<accession>A0ABQ2D1S5</accession>
<dbReference type="Proteomes" id="UP000632222">
    <property type="component" value="Unassembled WGS sequence"/>
</dbReference>
<dbReference type="EMBL" id="BMOD01000008">
    <property type="protein sequence ID" value="GGJ38017.1"/>
    <property type="molecule type" value="Genomic_DNA"/>
</dbReference>
<dbReference type="RefSeq" id="WP_189003039.1">
    <property type="nucleotide sequence ID" value="NZ_BMOD01000008.1"/>
</dbReference>
<keyword evidence="1" id="KW-0805">Transcription regulation</keyword>
<reference evidence="6" key="1">
    <citation type="journal article" date="2019" name="Int. J. Syst. Evol. Microbiol.">
        <title>The Global Catalogue of Microorganisms (GCM) 10K type strain sequencing project: providing services to taxonomists for standard genome sequencing and annotation.</title>
        <authorList>
            <consortium name="The Broad Institute Genomics Platform"/>
            <consortium name="The Broad Institute Genome Sequencing Center for Infectious Disease"/>
            <person name="Wu L."/>
            <person name="Ma J."/>
        </authorList>
    </citation>
    <scope>NUCLEOTIDE SEQUENCE [LARGE SCALE GENOMIC DNA]</scope>
    <source>
        <strain evidence="6">JCM 14370</strain>
    </source>
</reference>
<dbReference type="Gene3D" id="1.10.10.10">
    <property type="entry name" value="Winged helix-like DNA-binding domain superfamily/Winged helix DNA-binding domain"/>
    <property type="match status" value="1"/>
</dbReference>
<dbReference type="PRINTS" id="PR00598">
    <property type="entry name" value="HTHMARR"/>
</dbReference>
<feature type="domain" description="HTH marR-type" evidence="4">
    <location>
        <begin position="23"/>
        <end position="158"/>
    </location>
</feature>
<dbReference type="SMART" id="SM00347">
    <property type="entry name" value="HTH_MARR"/>
    <property type="match status" value="1"/>
</dbReference>
<keyword evidence="6" id="KW-1185">Reference proteome</keyword>
<comment type="caution">
    <text evidence="5">The sequence shown here is derived from an EMBL/GenBank/DDBJ whole genome shotgun (WGS) entry which is preliminary data.</text>
</comment>
<name>A0ABQ2D1S5_9DEIO</name>
<dbReference type="InterPro" id="IPR036388">
    <property type="entry name" value="WH-like_DNA-bd_sf"/>
</dbReference>
<evidence type="ECO:0000256" key="1">
    <source>
        <dbReference type="ARBA" id="ARBA00023015"/>
    </source>
</evidence>
<organism evidence="5 6">
    <name type="scientific">Deinococcus roseus</name>
    <dbReference type="NCBI Taxonomy" id="392414"/>
    <lineage>
        <taxon>Bacteria</taxon>
        <taxon>Thermotogati</taxon>
        <taxon>Deinococcota</taxon>
        <taxon>Deinococci</taxon>
        <taxon>Deinococcales</taxon>
        <taxon>Deinococcaceae</taxon>
        <taxon>Deinococcus</taxon>
    </lineage>
</organism>
<proteinExistence type="predicted"/>
<dbReference type="SUPFAM" id="SSF46785">
    <property type="entry name" value="Winged helix' DNA-binding domain"/>
    <property type="match status" value="1"/>
</dbReference>
<evidence type="ECO:0000256" key="3">
    <source>
        <dbReference type="ARBA" id="ARBA00023163"/>
    </source>
</evidence>
<gene>
    <name evidence="5" type="ORF">GCM10008938_25170</name>
</gene>
<protein>
    <recommendedName>
        <fullName evidence="4">HTH marR-type domain-containing protein</fullName>
    </recommendedName>
</protein>
<dbReference type="InterPro" id="IPR036390">
    <property type="entry name" value="WH_DNA-bd_sf"/>
</dbReference>
<evidence type="ECO:0000256" key="2">
    <source>
        <dbReference type="ARBA" id="ARBA00023125"/>
    </source>
</evidence>